<dbReference type="GO" id="GO:0006366">
    <property type="term" value="P:transcription by RNA polymerase II"/>
    <property type="evidence" value="ECO:0007669"/>
    <property type="project" value="TreeGrafter"/>
</dbReference>
<evidence type="ECO:0000256" key="3">
    <source>
        <dbReference type="ARBA" id="ARBA00022844"/>
    </source>
</evidence>
<name>A0A6C0BSE0_9ZZZZ</name>
<keyword evidence="3" id="KW-0946">Virion</keyword>
<dbReference type="Gene3D" id="2.170.120.12">
    <property type="entry name" value="DNA-directed RNA polymerase, insert domain"/>
    <property type="match status" value="1"/>
</dbReference>
<dbReference type="SMART" id="SM00662">
    <property type="entry name" value="RPOLD"/>
    <property type="match status" value="1"/>
</dbReference>
<proteinExistence type="predicted"/>
<dbReference type="InterPro" id="IPR036643">
    <property type="entry name" value="RNApol_insert_sf"/>
</dbReference>
<dbReference type="AlphaFoldDB" id="A0A6C0BSE0"/>
<dbReference type="GO" id="GO:0046983">
    <property type="term" value="F:protein dimerization activity"/>
    <property type="evidence" value="ECO:0007669"/>
    <property type="project" value="InterPro"/>
</dbReference>
<dbReference type="Pfam" id="PF13656">
    <property type="entry name" value="RNA_pol_L_2"/>
    <property type="match status" value="1"/>
</dbReference>
<keyword evidence="4" id="KW-0804">Transcription</keyword>
<dbReference type="GO" id="GO:0044423">
    <property type="term" value="C:virion component"/>
    <property type="evidence" value="ECO:0007669"/>
    <property type="project" value="UniProtKB-KW"/>
</dbReference>
<dbReference type="SUPFAM" id="SSF55257">
    <property type="entry name" value="RBP11-like subunits of RNA polymerase"/>
    <property type="match status" value="2"/>
</dbReference>
<keyword evidence="2" id="KW-0240">DNA-directed RNA polymerase</keyword>
<organism evidence="6">
    <name type="scientific">viral metagenome</name>
    <dbReference type="NCBI Taxonomy" id="1070528"/>
    <lineage>
        <taxon>unclassified sequences</taxon>
        <taxon>metagenomes</taxon>
        <taxon>organismal metagenomes</taxon>
    </lineage>
</organism>
<dbReference type="Pfam" id="PF01193">
    <property type="entry name" value="RNA_pol_L"/>
    <property type="match status" value="1"/>
</dbReference>
<reference evidence="6" key="1">
    <citation type="journal article" date="2020" name="Nature">
        <title>Giant virus diversity and host interactions through global metagenomics.</title>
        <authorList>
            <person name="Schulz F."/>
            <person name="Roux S."/>
            <person name="Paez-Espino D."/>
            <person name="Jungbluth S."/>
            <person name="Walsh D.A."/>
            <person name="Denef V.J."/>
            <person name="McMahon K.D."/>
            <person name="Konstantinidis K.T."/>
            <person name="Eloe-Fadrosh E.A."/>
            <person name="Kyrpides N.C."/>
            <person name="Woyke T."/>
        </authorList>
    </citation>
    <scope>NUCLEOTIDE SEQUENCE</scope>
    <source>
        <strain evidence="6">GVMAG-M-3300018416-26</strain>
    </source>
</reference>
<dbReference type="PANTHER" id="PTHR11800:SF2">
    <property type="entry name" value="DNA-DIRECTED RNA POLYMERASE II SUBUNIT RPB3"/>
    <property type="match status" value="1"/>
</dbReference>
<dbReference type="EMBL" id="MN739217">
    <property type="protein sequence ID" value="QHS94193.1"/>
    <property type="molecule type" value="Genomic_DNA"/>
</dbReference>
<evidence type="ECO:0000313" key="6">
    <source>
        <dbReference type="EMBL" id="QHS94193.1"/>
    </source>
</evidence>
<dbReference type="InterPro" id="IPR011263">
    <property type="entry name" value="DNA-dir_RNA_pol_RpoA/D/Rpb3"/>
</dbReference>
<dbReference type="InterPro" id="IPR036603">
    <property type="entry name" value="RBP11-like"/>
</dbReference>
<dbReference type="Gene3D" id="3.30.1360.10">
    <property type="entry name" value="RNA polymerase, RBP11-like subunit"/>
    <property type="match status" value="2"/>
</dbReference>
<dbReference type="GO" id="GO:0005665">
    <property type="term" value="C:RNA polymerase II, core complex"/>
    <property type="evidence" value="ECO:0007669"/>
    <property type="project" value="TreeGrafter"/>
</dbReference>
<protein>
    <recommendedName>
        <fullName evidence="5">DNA-directed RNA polymerase RpoA/D/Rpb3-type domain-containing protein</fullName>
    </recommendedName>
</protein>
<dbReference type="GO" id="GO:0003899">
    <property type="term" value="F:DNA-directed RNA polymerase activity"/>
    <property type="evidence" value="ECO:0007669"/>
    <property type="project" value="InterPro"/>
</dbReference>
<dbReference type="SUPFAM" id="SSF56553">
    <property type="entry name" value="Insert subdomain of RNA polymerase alpha subunit"/>
    <property type="match status" value="1"/>
</dbReference>
<comment type="subcellular location">
    <subcellularLocation>
        <location evidence="1">Virion</location>
    </subcellularLocation>
</comment>
<feature type="domain" description="DNA-directed RNA polymerase RpoA/D/Rpb3-type" evidence="5">
    <location>
        <begin position="13"/>
        <end position="272"/>
    </location>
</feature>
<dbReference type="PANTHER" id="PTHR11800">
    <property type="entry name" value="DNA-DIRECTED RNA POLYMERASE"/>
    <property type="match status" value="1"/>
</dbReference>
<accession>A0A6C0BSE0</accession>
<evidence type="ECO:0000256" key="4">
    <source>
        <dbReference type="ARBA" id="ARBA00023163"/>
    </source>
</evidence>
<dbReference type="InterPro" id="IPR050518">
    <property type="entry name" value="Rpo3/RPB3_RNA_Pol_subunit"/>
</dbReference>
<evidence type="ECO:0000259" key="5">
    <source>
        <dbReference type="SMART" id="SM00662"/>
    </source>
</evidence>
<evidence type="ECO:0000256" key="1">
    <source>
        <dbReference type="ARBA" id="ARBA00004328"/>
    </source>
</evidence>
<evidence type="ECO:0000256" key="2">
    <source>
        <dbReference type="ARBA" id="ARBA00022478"/>
    </source>
</evidence>
<sequence>MHFLNLKTPEKNAIIFDIRNVDISLVNSIRRIILTDIPSVGFYFKLKDHFVENDINIEVNDSPLHNEFLAHRLSLVPLHFTKNEIENWKDSDYTFILNKKNKTGQIMNVTTEDFVILNNKTNEKMPESFINRIFPKDDITKDHILLTKLKPNFESLEKGTEIKLTCIARKGTAKNCICWNSISQCSYFNTLDNSAITKALKEKTKGLSNSNVKEFEKEFDTLDKYKYFLKNKYGEPDQVTFSLEVESEMSPYEVFDIGCNVIITHIENLIVEFAKGDDSSIVEVSTISDMPNFYTVMFRGFTHTIGNLVQSFIMNHYVRDKELKDQYDVSYAGYCVPHPLEEMFLLKLKFDNEISKRQLNEFLIKSFTSIKAELFSLNNEWNTFVSK</sequence>
<dbReference type="InterPro" id="IPR009025">
    <property type="entry name" value="RBP11-like_dimer"/>
</dbReference>